<keyword evidence="3" id="KW-1185">Reference proteome</keyword>
<gene>
    <name evidence="2" type="ORF">EAI_05010</name>
</gene>
<protein>
    <submittedName>
        <fullName evidence="2">120.7 kDa protein in NOF-FB transposable element</fullName>
    </submittedName>
</protein>
<accession>E2C349</accession>
<feature type="non-terminal residue" evidence="2">
    <location>
        <position position="1"/>
    </location>
</feature>
<evidence type="ECO:0000313" key="3">
    <source>
        <dbReference type="Proteomes" id="UP000008237"/>
    </source>
</evidence>
<feature type="compositionally biased region" description="Acidic residues" evidence="1">
    <location>
        <begin position="198"/>
        <end position="215"/>
    </location>
</feature>
<name>E2C349_HARSA</name>
<feature type="non-terminal residue" evidence="2">
    <location>
        <position position="328"/>
    </location>
</feature>
<feature type="region of interest" description="Disordered" evidence="1">
    <location>
        <begin position="195"/>
        <end position="215"/>
    </location>
</feature>
<evidence type="ECO:0000313" key="2">
    <source>
        <dbReference type="EMBL" id="EFN77632.1"/>
    </source>
</evidence>
<dbReference type="OMA" id="CCAHFMK"/>
<dbReference type="EMBL" id="GL452283">
    <property type="protein sequence ID" value="EFN77632.1"/>
    <property type="molecule type" value="Genomic_DNA"/>
</dbReference>
<dbReference type="InParanoid" id="E2C349"/>
<evidence type="ECO:0000256" key="1">
    <source>
        <dbReference type="SAM" id="MobiDB-lite"/>
    </source>
</evidence>
<sequence length="328" mass="39042">VVHFDATGSVVRKPYNIYCKRIMYYALVMKKGESIISIAEMITSEHDILSISILLKRKWPFFKVVVVDWSWALINSLMNEWNRCNIREYLERIYSSLDKGTPIEDTLLIVHTCCAHFMKRVSSYIQKKFPKCIEIKTFLLECVAIMLMSTQFILLDEIFEEFITILLKPEEEKSQINIIRLNQLRIKAGISDRTDFEENREDEEEEEEEKKEDENQDFEYENVFINKKNEGRIFNASPFFRRYNYKYVHLKERIQESDNITNKYYNPEIAEYITYKLMPFVPMWSSILLSQIVPNVARLSNAYVESYFNVVKKDILQGQVNLKIGRFI</sequence>
<organism evidence="3">
    <name type="scientific">Harpegnathos saltator</name>
    <name type="common">Jerdon's jumping ant</name>
    <dbReference type="NCBI Taxonomy" id="610380"/>
    <lineage>
        <taxon>Eukaryota</taxon>
        <taxon>Metazoa</taxon>
        <taxon>Ecdysozoa</taxon>
        <taxon>Arthropoda</taxon>
        <taxon>Hexapoda</taxon>
        <taxon>Insecta</taxon>
        <taxon>Pterygota</taxon>
        <taxon>Neoptera</taxon>
        <taxon>Endopterygota</taxon>
        <taxon>Hymenoptera</taxon>
        <taxon>Apocrita</taxon>
        <taxon>Aculeata</taxon>
        <taxon>Formicoidea</taxon>
        <taxon>Formicidae</taxon>
        <taxon>Ponerinae</taxon>
        <taxon>Ponerini</taxon>
        <taxon>Harpegnathos</taxon>
    </lineage>
</organism>
<proteinExistence type="predicted"/>
<dbReference type="Proteomes" id="UP000008237">
    <property type="component" value="Unassembled WGS sequence"/>
</dbReference>
<dbReference type="AlphaFoldDB" id="E2C349"/>
<reference evidence="2 3" key="1">
    <citation type="journal article" date="2010" name="Science">
        <title>Genomic comparison of the ants Camponotus floridanus and Harpegnathos saltator.</title>
        <authorList>
            <person name="Bonasio R."/>
            <person name="Zhang G."/>
            <person name="Ye C."/>
            <person name="Mutti N.S."/>
            <person name="Fang X."/>
            <person name="Qin N."/>
            <person name="Donahue G."/>
            <person name="Yang P."/>
            <person name="Li Q."/>
            <person name="Li C."/>
            <person name="Zhang P."/>
            <person name="Huang Z."/>
            <person name="Berger S.L."/>
            <person name="Reinberg D."/>
            <person name="Wang J."/>
            <person name="Liebig J."/>
        </authorList>
    </citation>
    <scope>NUCLEOTIDE SEQUENCE [LARGE SCALE GENOMIC DNA]</scope>
    <source>
        <strain evidence="2 3">R22 G/1</strain>
    </source>
</reference>